<dbReference type="AlphaFoldDB" id="A0A179D802"/>
<protein>
    <recommendedName>
        <fullName evidence="1">PilZ domain-containing protein</fullName>
    </recommendedName>
</protein>
<keyword evidence="3" id="KW-1185">Reference proteome</keyword>
<dbReference type="Pfam" id="PF07238">
    <property type="entry name" value="PilZ"/>
    <property type="match status" value="1"/>
</dbReference>
<dbReference type="InterPro" id="IPR009875">
    <property type="entry name" value="PilZ_domain"/>
</dbReference>
<evidence type="ECO:0000259" key="1">
    <source>
        <dbReference type="Pfam" id="PF07238"/>
    </source>
</evidence>
<dbReference type="Gene3D" id="2.40.10.220">
    <property type="entry name" value="predicted glycosyltransferase like domains"/>
    <property type="match status" value="1"/>
</dbReference>
<reference evidence="2 3" key="1">
    <citation type="submission" date="2016-04" db="EMBL/GenBank/DDBJ databases">
        <title>Genome analysis of Thermosulfurimonas dismutans, the first thermophilic sulfur-disproportionating bacterium of the phylum Thermodesulfobacteria.</title>
        <authorList>
            <person name="Mardanov A.V."/>
            <person name="Beletsky A.V."/>
            <person name="Kadnikov V.V."/>
            <person name="Slobodkin A.I."/>
            <person name="Ravin N.V."/>
        </authorList>
    </citation>
    <scope>NUCLEOTIDE SEQUENCE [LARGE SCALE GENOMIC DNA]</scope>
    <source>
        <strain evidence="2 3">S95</strain>
    </source>
</reference>
<evidence type="ECO:0000313" key="2">
    <source>
        <dbReference type="EMBL" id="OAQ21718.1"/>
    </source>
</evidence>
<comment type="caution">
    <text evidence="2">The sequence shown here is derived from an EMBL/GenBank/DDBJ whole genome shotgun (WGS) entry which is preliminary data.</text>
</comment>
<dbReference type="STRING" id="999894.TDIS_0236"/>
<accession>A0A179D802</accession>
<feature type="domain" description="PilZ" evidence="1">
    <location>
        <begin position="3"/>
        <end position="88"/>
    </location>
</feature>
<sequence>MRDRRKFPRFYYECVRAYIPGYAKPFEVGNLSLKGCFIPMENPPRPGTILNLELELPSIGRIPIRAIVMHQGGSGTRGAGLQFLEIEGGFHHVYAKFLKALQLIEEARNIYDELISSEE</sequence>
<name>A0A179D802_9BACT</name>
<proteinExistence type="predicted"/>
<dbReference type="EMBL" id="LWLG01000001">
    <property type="protein sequence ID" value="OAQ21718.1"/>
    <property type="molecule type" value="Genomic_DNA"/>
</dbReference>
<dbReference type="GO" id="GO:0035438">
    <property type="term" value="F:cyclic-di-GMP binding"/>
    <property type="evidence" value="ECO:0007669"/>
    <property type="project" value="InterPro"/>
</dbReference>
<gene>
    <name evidence="2" type="ORF">TDIS_0236</name>
</gene>
<dbReference type="Proteomes" id="UP000078390">
    <property type="component" value="Unassembled WGS sequence"/>
</dbReference>
<organism evidence="2 3">
    <name type="scientific">Thermosulfurimonas dismutans</name>
    <dbReference type="NCBI Taxonomy" id="999894"/>
    <lineage>
        <taxon>Bacteria</taxon>
        <taxon>Pseudomonadati</taxon>
        <taxon>Thermodesulfobacteriota</taxon>
        <taxon>Thermodesulfobacteria</taxon>
        <taxon>Thermodesulfobacteriales</taxon>
        <taxon>Thermodesulfobacteriaceae</taxon>
        <taxon>Thermosulfurimonas</taxon>
    </lineage>
</organism>
<evidence type="ECO:0000313" key="3">
    <source>
        <dbReference type="Proteomes" id="UP000078390"/>
    </source>
</evidence>
<dbReference type="SUPFAM" id="SSF141371">
    <property type="entry name" value="PilZ domain-like"/>
    <property type="match status" value="1"/>
</dbReference>
<dbReference type="RefSeq" id="WP_068668442.1">
    <property type="nucleotide sequence ID" value="NZ_LWLG01000001.1"/>
</dbReference>